<dbReference type="AlphaFoldDB" id="A0A0T6DUQ6"/>
<dbReference type="EMBL" id="LNDJ01000013">
    <property type="protein sequence ID" value="KRU23539.1"/>
    <property type="molecule type" value="Genomic_DNA"/>
</dbReference>
<dbReference type="RefSeq" id="WP_058023698.1">
    <property type="nucleotide sequence ID" value="NZ_LNDJ01000013.1"/>
</dbReference>
<gene>
    <name evidence="1" type="ORF">AS194_04000</name>
</gene>
<proteinExistence type="predicted"/>
<dbReference type="Pfam" id="PF04883">
    <property type="entry name" value="HK97-gp10_like"/>
    <property type="match status" value="1"/>
</dbReference>
<dbReference type="STRING" id="554343.AS194_04000"/>
<name>A0A0T6DUQ6_9GAMM</name>
<comment type="caution">
    <text evidence="1">The sequence shown here is derived from an EMBL/GenBank/DDBJ whole genome shotgun (WGS) entry which is preliminary data.</text>
</comment>
<protein>
    <recommendedName>
        <fullName evidence="3">HK97 gp10 family phage protein</fullName>
    </recommendedName>
</protein>
<sequence>MSNDLMNVEFEVRGLNELDDALAELTLSAQKKTLEGALMKAALPIMKDAKKRAPKDEGDLKKAIGRQRIKKADMPSVAVLVKKSRKNPYPFYWYFKEHGTSKMVATPYLRPAFEQNVELAIQLFSEELAKRIDKLTQD</sequence>
<dbReference type="InterPro" id="IPR010064">
    <property type="entry name" value="HK97-gp10_tail"/>
</dbReference>
<evidence type="ECO:0000313" key="2">
    <source>
        <dbReference type="Proteomes" id="UP000051202"/>
    </source>
</evidence>
<reference evidence="1 2" key="1">
    <citation type="submission" date="2015-11" db="EMBL/GenBank/DDBJ databases">
        <title>Permanent draft genome of Psychrobacter piscatorii LQ58.</title>
        <authorList>
            <person name="Zhou M."/>
            <person name="Dong B."/>
            <person name="Liu Q."/>
        </authorList>
    </citation>
    <scope>NUCLEOTIDE SEQUENCE [LARGE SCALE GENOMIC DNA]</scope>
    <source>
        <strain evidence="1 2">LQ58</strain>
    </source>
</reference>
<evidence type="ECO:0000313" key="1">
    <source>
        <dbReference type="EMBL" id="KRU23539.1"/>
    </source>
</evidence>
<accession>A0A0T6DUQ6</accession>
<evidence type="ECO:0008006" key="3">
    <source>
        <dbReference type="Google" id="ProtNLM"/>
    </source>
</evidence>
<organism evidence="1 2">
    <name type="scientific">Psychrobacter piscatorii</name>
    <dbReference type="NCBI Taxonomy" id="554343"/>
    <lineage>
        <taxon>Bacteria</taxon>
        <taxon>Pseudomonadati</taxon>
        <taxon>Pseudomonadota</taxon>
        <taxon>Gammaproteobacteria</taxon>
        <taxon>Moraxellales</taxon>
        <taxon>Moraxellaceae</taxon>
        <taxon>Psychrobacter</taxon>
    </lineage>
</organism>
<keyword evidence="2" id="KW-1185">Reference proteome</keyword>
<dbReference type="NCBIfam" id="TIGR01725">
    <property type="entry name" value="phge_HK97_gp10"/>
    <property type="match status" value="1"/>
</dbReference>
<dbReference type="Proteomes" id="UP000051202">
    <property type="component" value="Unassembled WGS sequence"/>
</dbReference>